<name>F6DPL1_DESRL</name>
<keyword evidence="2" id="KW-1185">Reference proteome</keyword>
<organism evidence="1 2">
    <name type="scientific">Desulforamulus ruminis (strain ATCC 23193 / DSM 2154 / NCIMB 8452 / DL)</name>
    <name type="common">Desulfotomaculum ruminis</name>
    <dbReference type="NCBI Taxonomy" id="696281"/>
    <lineage>
        <taxon>Bacteria</taxon>
        <taxon>Bacillati</taxon>
        <taxon>Bacillota</taxon>
        <taxon>Clostridia</taxon>
        <taxon>Eubacteriales</taxon>
        <taxon>Peptococcaceae</taxon>
        <taxon>Desulforamulus</taxon>
    </lineage>
</organism>
<proteinExistence type="predicted"/>
<reference evidence="1 2" key="2">
    <citation type="journal article" date="2012" name="Stand. Genomic Sci.">
        <title>Complete genome sequence of the sulfate-reducing firmicute Desulfotomaculum ruminis type strain (DL(T)).</title>
        <authorList>
            <person name="Spring S."/>
            <person name="Visser M."/>
            <person name="Lu M."/>
            <person name="Copeland A."/>
            <person name="Lapidus A."/>
            <person name="Lucas S."/>
            <person name="Cheng J.F."/>
            <person name="Han C."/>
            <person name="Tapia R."/>
            <person name="Goodwin L.A."/>
            <person name="Pitluck S."/>
            <person name="Ivanova N."/>
            <person name="Land M."/>
            <person name="Hauser L."/>
            <person name="Larimer F."/>
            <person name="Rohde M."/>
            <person name="Goker M."/>
            <person name="Detter J.C."/>
            <person name="Kyrpides N.C."/>
            <person name="Woyke T."/>
            <person name="Schaap P.J."/>
            <person name="Plugge C.M."/>
            <person name="Muyzer G."/>
            <person name="Kuever J."/>
            <person name="Pereira I.A."/>
            <person name="Parshina S.N."/>
            <person name="Bernier-Latmani R."/>
            <person name="Stams A.J."/>
            <person name="Klenk H.P."/>
        </authorList>
    </citation>
    <scope>NUCLEOTIDE SEQUENCE [LARGE SCALE GENOMIC DNA]</scope>
    <source>
        <strain evidence="2">ATCC 23193 / DSM 2154 / NCIB 8452 / DL</strain>
    </source>
</reference>
<accession>F6DPL1</accession>
<dbReference type="STRING" id="696281.Desru_1314"/>
<dbReference type="AlphaFoldDB" id="F6DPL1"/>
<sequence>MIDLKMTANKELEKKTFTKKQILLCQKYTDRKDLVRVLLEDDTLYSLEQVDALLKKFMEGKVN</sequence>
<evidence type="ECO:0008006" key="3">
    <source>
        <dbReference type="Google" id="ProtNLM"/>
    </source>
</evidence>
<reference evidence="2" key="1">
    <citation type="submission" date="2011-05" db="EMBL/GenBank/DDBJ databases">
        <title>Complete sequence of Desulfotomaculum ruminis DSM 2154.</title>
        <authorList>
            <person name="Lucas S."/>
            <person name="Copeland A."/>
            <person name="Lapidus A."/>
            <person name="Cheng J.-F."/>
            <person name="Goodwin L."/>
            <person name="Pitluck S."/>
            <person name="Lu M."/>
            <person name="Detter J.C."/>
            <person name="Han C."/>
            <person name="Tapia R."/>
            <person name="Land M."/>
            <person name="Hauser L."/>
            <person name="Kyrpides N."/>
            <person name="Ivanova N."/>
            <person name="Mikhailova N."/>
            <person name="Pagani I."/>
            <person name="Stams A.J.M."/>
            <person name="Plugge C.M."/>
            <person name="Muyzer G."/>
            <person name="Kuever J."/>
            <person name="Parshina S.N."/>
            <person name="Ivanova A.E."/>
            <person name="Nazina T.N."/>
            <person name="Brambilla E."/>
            <person name="Spring S."/>
            <person name="Klenk H.-P."/>
            <person name="Woyke T."/>
        </authorList>
    </citation>
    <scope>NUCLEOTIDE SEQUENCE [LARGE SCALE GENOMIC DNA]</scope>
    <source>
        <strain evidence="2">ATCC 23193 / DSM 2154 / NCIB 8452 / DL</strain>
    </source>
</reference>
<protein>
    <recommendedName>
        <fullName evidence="3">Phage protein</fullName>
    </recommendedName>
</protein>
<dbReference type="KEGG" id="dru:Desru_1314"/>
<dbReference type="RefSeq" id="WP_013841359.1">
    <property type="nucleotide sequence ID" value="NC_015589.1"/>
</dbReference>
<gene>
    <name evidence="1" type="ordered locus">Desru_1314</name>
</gene>
<dbReference type="HOGENOM" id="CLU_196664_1_1_9"/>
<dbReference type="EMBL" id="CP002780">
    <property type="protein sequence ID" value="AEG59588.1"/>
    <property type="molecule type" value="Genomic_DNA"/>
</dbReference>
<evidence type="ECO:0000313" key="2">
    <source>
        <dbReference type="Proteomes" id="UP000009234"/>
    </source>
</evidence>
<dbReference type="Proteomes" id="UP000009234">
    <property type="component" value="Chromosome"/>
</dbReference>
<evidence type="ECO:0000313" key="1">
    <source>
        <dbReference type="EMBL" id="AEG59588.1"/>
    </source>
</evidence>
<dbReference type="OrthoDB" id="2740092at2"/>